<evidence type="ECO:0000256" key="5">
    <source>
        <dbReference type="HAMAP-Rule" id="MF_00182"/>
    </source>
</evidence>
<comment type="caution">
    <text evidence="8">The sequence shown here is derived from an EMBL/GenBank/DDBJ whole genome shotgun (WGS) entry which is preliminary data.</text>
</comment>
<dbReference type="CDD" id="cd08704">
    <property type="entry name" value="Met_tRNA_FMT_C"/>
    <property type="match status" value="1"/>
</dbReference>
<organism evidence="8 9">
    <name type="scientific">Spirochaeta lutea</name>
    <dbReference type="NCBI Taxonomy" id="1480694"/>
    <lineage>
        <taxon>Bacteria</taxon>
        <taxon>Pseudomonadati</taxon>
        <taxon>Spirochaetota</taxon>
        <taxon>Spirochaetia</taxon>
        <taxon>Spirochaetales</taxon>
        <taxon>Spirochaetaceae</taxon>
        <taxon>Spirochaeta</taxon>
    </lineage>
</organism>
<dbReference type="EMBL" id="JNUP01000072">
    <property type="protein sequence ID" value="KGE70721.1"/>
    <property type="molecule type" value="Genomic_DNA"/>
</dbReference>
<reference evidence="8 9" key="1">
    <citation type="submission" date="2014-05" db="EMBL/GenBank/DDBJ databases">
        <title>De novo Genome Sequence of Spirocheata sp.</title>
        <authorList>
            <person name="Shivani Y."/>
            <person name="Subhash Y."/>
            <person name="Tushar L."/>
            <person name="Sasikala C."/>
            <person name="Ramana C.V."/>
        </authorList>
    </citation>
    <scope>NUCLEOTIDE SEQUENCE [LARGE SCALE GENOMIC DNA]</scope>
    <source>
        <strain evidence="8 9">JC230</strain>
    </source>
</reference>
<dbReference type="eggNOG" id="COG0223">
    <property type="taxonomic scope" value="Bacteria"/>
</dbReference>
<dbReference type="Pfam" id="PF00551">
    <property type="entry name" value="Formyl_trans_N"/>
    <property type="match status" value="1"/>
</dbReference>
<proteinExistence type="inferred from homology"/>
<evidence type="ECO:0000256" key="3">
    <source>
        <dbReference type="ARBA" id="ARBA00022679"/>
    </source>
</evidence>
<keyword evidence="4 5" id="KW-0648">Protein biosynthesis</keyword>
<keyword evidence="3 5" id="KW-0808">Transferase</keyword>
<dbReference type="InterPro" id="IPR002376">
    <property type="entry name" value="Formyl_transf_N"/>
</dbReference>
<evidence type="ECO:0000313" key="9">
    <source>
        <dbReference type="Proteomes" id="UP000029692"/>
    </source>
</evidence>
<evidence type="ECO:0000259" key="7">
    <source>
        <dbReference type="Pfam" id="PF02911"/>
    </source>
</evidence>
<comment type="function">
    <text evidence="5">Attaches a formyl group to the free amino group of methionyl-tRNA(fMet). The formyl group appears to play a dual role in the initiator identity of N-formylmethionyl-tRNA by promoting its recognition by IF2 and preventing the misappropriation of this tRNA by the elongation apparatus.</text>
</comment>
<comment type="catalytic activity">
    <reaction evidence="5">
        <text>L-methionyl-tRNA(fMet) + (6R)-10-formyltetrahydrofolate = N-formyl-L-methionyl-tRNA(fMet) + (6S)-5,6,7,8-tetrahydrofolate + H(+)</text>
        <dbReference type="Rhea" id="RHEA:24380"/>
        <dbReference type="Rhea" id="RHEA-COMP:9952"/>
        <dbReference type="Rhea" id="RHEA-COMP:9953"/>
        <dbReference type="ChEBI" id="CHEBI:15378"/>
        <dbReference type="ChEBI" id="CHEBI:57453"/>
        <dbReference type="ChEBI" id="CHEBI:78530"/>
        <dbReference type="ChEBI" id="CHEBI:78844"/>
        <dbReference type="ChEBI" id="CHEBI:195366"/>
        <dbReference type="EC" id="2.1.2.9"/>
    </reaction>
</comment>
<dbReference type="InterPro" id="IPR044135">
    <property type="entry name" value="Met-tRNA-FMT_C"/>
</dbReference>
<feature type="domain" description="Formyl transferase N-terminal" evidence="6">
    <location>
        <begin position="2"/>
        <end position="183"/>
    </location>
</feature>
<feature type="domain" description="Formyl transferase C-terminal" evidence="7">
    <location>
        <begin position="207"/>
        <end position="306"/>
    </location>
</feature>
<dbReference type="InterPro" id="IPR011034">
    <property type="entry name" value="Formyl_transferase-like_C_sf"/>
</dbReference>
<sequence>MRVLFAGTPDFSVPTLAAMVNNPETIRLVGVLTNPDAPGKRGKTLKPSPVSQFVQEHAEGVAVLKPQRLDQAVRDAVAELQPDILVCVAYGRIFGPKFLALFPRGGINLHPSLLPQFRGPSPLQAAILAGLHQTGITVQYLSQKMDAGDILLQEPLALVGDEYAHELLESTASRGAEMVLQVLQDLQAGLARPEPQDHSKATYCRIITKEDGLITWSDSSIEIHRRVRAYRPWPGAYTYWKGLKLTIHAAVVYNEAQSSQQPPGSVLGIDKKSGILVQTGDGQIALQSLQLQSKKQMDFKSFVNGVQDFLGSHLGGIHE</sequence>
<dbReference type="InterPro" id="IPR036477">
    <property type="entry name" value="Formyl_transf_N_sf"/>
</dbReference>
<dbReference type="STRING" id="1480694.DC28_14550"/>
<evidence type="ECO:0000256" key="1">
    <source>
        <dbReference type="ARBA" id="ARBA00010699"/>
    </source>
</evidence>
<dbReference type="GO" id="GO:0004479">
    <property type="term" value="F:methionyl-tRNA formyltransferase activity"/>
    <property type="evidence" value="ECO:0007669"/>
    <property type="project" value="UniProtKB-UniRule"/>
</dbReference>
<name>A0A098QT28_9SPIO</name>
<dbReference type="OrthoDB" id="9802815at2"/>
<evidence type="ECO:0000313" key="8">
    <source>
        <dbReference type="EMBL" id="KGE70721.1"/>
    </source>
</evidence>
<feature type="binding site" evidence="5">
    <location>
        <begin position="112"/>
        <end position="115"/>
    </location>
    <ligand>
        <name>(6S)-5,6,7,8-tetrahydrofolate</name>
        <dbReference type="ChEBI" id="CHEBI:57453"/>
    </ligand>
</feature>
<evidence type="ECO:0000256" key="4">
    <source>
        <dbReference type="ARBA" id="ARBA00022917"/>
    </source>
</evidence>
<dbReference type="InterPro" id="IPR005794">
    <property type="entry name" value="Fmt"/>
</dbReference>
<dbReference type="SUPFAM" id="SSF50486">
    <property type="entry name" value="FMT C-terminal domain-like"/>
    <property type="match status" value="1"/>
</dbReference>
<evidence type="ECO:0000256" key="2">
    <source>
        <dbReference type="ARBA" id="ARBA00012261"/>
    </source>
</evidence>
<dbReference type="EC" id="2.1.2.9" evidence="2 5"/>
<dbReference type="Pfam" id="PF02911">
    <property type="entry name" value="Formyl_trans_C"/>
    <property type="match status" value="1"/>
</dbReference>
<dbReference type="InterPro" id="IPR005793">
    <property type="entry name" value="Formyl_trans_C"/>
</dbReference>
<dbReference type="InterPro" id="IPR041711">
    <property type="entry name" value="Met-tRNA-FMT_N"/>
</dbReference>
<dbReference type="PANTHER" id="PTHR11138">
    <property type="entry name" value="METHIONYL-TRNA FORMYLTRANSFERASE"/>
    <property type="match status" value="1"/>
</dbReference>
<dbReference type="NCBIfam" id="TIGR00460">
    <property type="entry name" value="fmt"/>
    <property type="match status" value="1"/>
</dbReference>
<dbReference type="Gene3D" id="3.40.50.12230">
    <property type="match status" value="1"/>
</dbReference>
<dbReference type="GO" id="GO:0005829">
    <property type="term" value="C:cytosol"/>
    <property type="evidence" value="ECO:0007669"/>
    <property type="project" value="TreeGrafter"/>
</dbReference>
<gene>
    <name evidence="5" type="primary">fmt</name>
    <name evidence="8" type="ORF">DC28_14550</name>
</gene>
<evidence type="ECO:0000259" key="6">
    <source>
        <dbReference type="Pfam" id="PF00551"/>
    </source>
</evidence>
<dbReference type="HAMAP" id="MF_00182">
    <property type="entry name" value="Formyl_trans"/>
    <property type="match status" value="1"/>
</dbReference>
<dbReference type="AlphaFoldDB" id="A0A098QT28"/>
<comment type="similarity">
    <text evidence="1 5">Belongs to the Fmt family.</text>
</comment>
<dbReference type="CDD" id="cd08646">
    <property type="entry name" value="FMT_core_Met-tRNA-FMT_N"/>
    <property type="match status" value="1"/>
</dbReference>
<dbReference type="SUPFAM" id="SSF53328">
    <property type="entry name" value="Formyltransferase"/>
    <property type="match status" value="1"/>
</dbReference>
<dbReference type="PANTHER" id="PTHR11138:SF5">
    <property type="entry name" value="METHIONYL-TRNA FORMYLTRANSFERASE, MITOCHONDRIAL"/>
    <property type="match status" value="1"/>
</dbReference>
<protein>
    <recommendedName>
        <fullName evidence="2 5">Methionyl-tRNA formyltransferase</fullName>
        <ecNumber evidence="2 5">2.1.2.9</ecNumber>
    </recommendedName>
</protein>
<accession>A0A098QT28</accession>
<dbReference type="Proteomes" id="UP000029692">
    <property type="component" value="Unassembled WGS sequence"/>
</dbReference>
<keyword evidence="9" id="KW-1185">Reference proteome</keyword>